<dbReference type="InterPro" id="IPR036388">
    <property type="entry name" value="WH-like_DNA-bd_sf"/>
</dbReference>
<dbReference type="InterPro" id="IPR036390">
    <property type="entry name" value="WH_DNA-bd_sf"/>
</dbReference>
<organism evidence="1 2">
    <name type="scientific">Acetobacter nitrogenifigens DSM 23921 = NBRC 105050</name>
    <dbReference type="NCBI Taxonomy" id="1120919"/>
    <lineage>
        <taxon>Bacteria</taxon>
        <taxon>Pseudomonadati</taxon>
        <taxon>Pseudomonadota</taxon>
        <taxon>Alphaproteobacteria</taxon>
        <taxon>Acetobacterales</taxon>
        <taxon>Acetobacteraceae</taxon>
        <taxon>Acetobacter</taxon>
    </lineage>
</organism>
<dbReference type="AlphaFoldDB" id="A0A511XF74"/>
<name>A0A511XF74_9PROT</name>
<proteinExistence type="predicted"/>
<dbReference type="STRING" id="1120919.GCA_000429165_03741"/>
<dbReference type="Proteomes" id="UP000321635">
    <property type="component" value="Unassembled WGS sequence"/>
</dbReference>
<dbReference type="EMBL" id="BJYF01000050">
    <property type="protein sequence ID" value="GEN61599.1"/>
    <property type="molecule type" value="Genomic_DNA"/>
</dbReference>
<protein>
    <recommendedName>
        <fullName evidence="3">SMC-Scp complex subunit ScpB</fullName>
    </recommendedName>
</protein>
<keyword evidence="2" id="KW-1185">Reference proteome</keyword>
<evidence type="ECO:0000313" key="1">
    <source>
        <dbReference type="EMBL" id="GEN61599.1"/>
    </source>
</evidence>
<gene>
    <name evidence="1" type="ORF">ANI02nite_34830</name>
</gene>
<dbReference type="Gene3D" id="1.10.10.10">
    <property type="entry name" value="Winged helix-like DNA-binding domain superfamily/Winged helix DNA-binding domain"/>
    <property type="match status" value="1"/>
</dbReference>
<dbReference type="SUPFAM" id="SSF46785">
    <property type="entry name" value="Winged helix' DNA-binding domain"/>
    <property type="match status" value="1"/>
</dbReference>
<evidence type="ECO:0000313" key="2">
    <source>
        <dbReference type="Proteomes" id="UP000321635"/>
    </source>
</evidence>
<sequence length="79" mass="8223">MADILLQTIRLAEALLFRGPGVVPATTLARALGPDVDISAVMQVVAERTSGLGFELVPVGDGWMFRTAADPGEALLTAT</sequence>
<accession>A0A511XF74</accession>
<reference evidence="1 2" key="1">
    <citation type="submission" date="2019-07" db="EMBL/GenBank/DDBJ databases">
        <title>Whole genome shotgun sequence of Acetobacter nitrogenifigens NBRC 105050.</title>
        <authorList>
            <person name="Hosoyama A."/>
            <person name="Uohara A."/>
            <person name="Ohji S."/>
            <person name="Ichikawa N."/>
        </authorList>
    </citation>
    <scope>NUCLEOTIDE SEQUENCE [LARGE SCALE GENOMIC DNA]</scope>
    <source>
        <strain evidence="1 2">NBRC 105050</strain>
    </source>
</reference>
<dbReference type="RefSeq" id="WP_246789536.1">
    <property type="nucleotide sequence ID" value="NZ_AUBI01000033.1"/>
</dbReference>
<comment type="caution">
    <text evidence="1">The sequence shown here is derived from an EMBL/GenBank/DDBJ whole genome shotgun (WGS) entry which is preliminary data.</text>
</comment>
<evidence type="ECO:0008006" key="3">
    <source>
        <dbReference type="Google" id="ProtNLM"/>
    </source>
</evidence>